<protein>
    <submittedName>
        <fullName evidence="3">Uncharacterized protein</fullName>
    </submittedName>
</protein>
<sequence length="208" mass="24381">MWGHRVADRAVDFLRRVGNEPFVLVTSFDEPHGPLIAPPEYWEKFTGREIPRRPNYNAPIDGKPDLLKIQRKENGEVEWWYDGKRYLEDLGIEEARKIRRCRTPDELREAGATAEKMWGHRVADRAVDFLRRVGNEPFVLVTSFDEPHGPLIAPPEYWEKFTGREIPRRPNYNAPIDGKPDLLKIQRKENGEVEWEDYLDSIGISIFR</sequence>
<dbReference type="PANTHER" id="PTHR45953:SF1">
    <property type="entry name" value="IDURONATE 2-SULFATASE"/>
    <property type="match status" value="1"/>
</dbReference>
<evidence type="ECO:0000256" key="2">
    <source>
        <dbReference type="ARBA" id="ARBA00022801"/>
    </source>
</evidence>
<dbReference type="EMBL" id="BART01006698">
    <property type="protein sequence ID" value="GAG68210.1"/>
    <property type="molecule type" value="Genomic_DNA"/>
</dbReference>
<dbReference type="PANTHER" id="PTHR45953">
    <property type="entry name" value="IDURONATE 2-SULFATASE"/>
    <property type="match status" value="1"/>
</dbReference>
<dbReference type="GO" id="GO:0008484">
    <property type="term" value="F:sulfuric ester hydrolase activity"/>
    <property type="evidence" value="ECO:0007669"/>
    <property type="project" value="TreeGrafter"/>
</dbReference>
<evidence type="ECO:0000313" key="3">
    <source>
        <dbReference type="EMBL" id="GAG68210.1"/>
    </source>
</evidence>
<gene>
    <name evidence="3" type="ORF">S01H4_15278</name>
</gene>
<dbReference type="InterPro" id="IPR017850">
    <property type="entry name" value="Alkaline_phosphatase_core_sf"/>
</dbReference>
<comment type="caution">
    <text evidence="3">The sequence shown here is derived from an EMBL/GenBank/DDBJ whole genome shotgun (WGS) entry which is preliminary data.</text>
</comment>
<name>X0ZEZ1_9ZZZZ</name>
<dbReference type="AlphaFoldDB" id="X0ZEZ1"/>
<keyword evidence="2" id="KW-0378">Hydrolase</keyword>
<evidence type="ECO:0000256" key="1">
    <source>
        <dbReference type="ARBA" id="ARBA00022723"/>
    </source>
</evidence>
<proteinExistence type="predicted"/>
<dbReference type="SUPFAM" id="SSF53649">
    <property type="entry name" value="Alkaline phosphatase-like"/>
    <property type="match status" value="2"/>
</dbReference>
<dbReference type="GO" id="GO:0046872">
    <property type="term" value="F:metal ion binding"/>
    <property type="evidence" value="ECO:0007669"/>
    <property type="project" value="UniProtKB-KW"/>
</dbReference>
<dbReference type="Gene3D" id="3.40.720.10">
    <property type="entry name" value="Alkaline Phosphatase, subunit A"/>
    <property type="match status" value="2"/>
</dbReference>
<accession>X0ZEZ1</accession>
<keyword evidence="1" id="KW-0479">Metal-binding</keyword>
<dbReference type="GO" id="GO:0005737">
    <property type="term" value="C:cytoplasm"/>
    <property type="evidence" value="ECO:0007669"/>
    <property type="project" value="TreeGrafter"/>
</dbReference>
<reference evidence="3" key="1">
    <citation type="journal article" date="2014" name="Front. Microbiol.">
        <title>High frequency of phylogenetically diverse reductive dehalogenase-homologous genes in deep subseafloor sedimentary metagenomes.</title>
        <authorList>
            <person name="Kawai M."/>
            <person name="Futagami T."/>
            <person name="Toyoda A."/>
            <person name="Takaki Y."/>
            <person name="Nishi S."/>
            <person name="Hori S."/>
            <person name="Arai W."/>
            <person name="Tsubouchi T."/>
            <person name="Morono Y."/>
            <person name="Uchiyama I."/>
            <person name="Ito T."/>
            <person name="Fujiyama A."/>
            <person name="Inagaki F."/>
            <person name="Takami H."/>
        </authorList>
    </citation>
    <scope>NUCLEOTIDE SEQUENCE</scope>
    <source>
        <strain evidence="3">Expedition CK06-06</strain>
    </source>
</reference>
<organism evidence="3">
    <name type="scientific">marine sediment metagenome</name>
    <dbReference type="NCBI Taxonomy" id="412755"/>
    <lineage>
        <taxon>unclassified sequences</taxon>
        <taxon>metagenomes</taxon>
        <taxon>ecological metagenomes</taxon>
    </lineage>
</organism>